<dbReference type="STRING" id="133381.A0A2T9XZ52"/>
<reference evidence="5 6" key="1">
    <citation type="journal article" date="2018" name="MBio">
        <title>Comparative Genomics Reveals the Core Gene Toolbox for the Fungus-Insect Symbiosis.</title>
        <authorList>
            <person name="Wang Y."/>
            <person name="Stata M."/>
            <person name="Wang W."/>
            <person name="Stajich J.E."/>
            <person name="White M.M."/>
            <person name="Moncalvo J.M."/>
        </authorList>
    </citation>
    <scope>NUCLEOTIDE SEQUENCE [LARGE SCALE GENOMIC DNA]</scope>
    <source>
        <strain evidence="5 6">SC-DP-2</strain>
    </source>
</reference>
<accession>A0A2T9XZ52</accession>
<keyword evidence="3" id="KW-0732">Signal</keyword>
<keyword evidence="6" id="KW-1185">Reference proteome</keyword>
<dbReference type="Proteomes" id="UP000245609">
    <property type="component" value="Unassembled WGS sequence"/>
</dbReference>
<name>A0A2T9XZ52_9FUNG</name>
<evidence type="ECO:0000256" key="1">
    <source>
        <dbReference type="ARBA" id="ARBA00022723"/>
    </source>
</evidence>
<dbReference type="GO" id="GO:0046872">
    <property type="term" value="F:metal ion binding"/>
    <property type="evidence" value="ECO:0007669"/>
    <property type="project" value="UniProtKB-KW"/>
</dbReference>
<dbReference type="PANTHER" id="PTHR11474:SF126">
    <property type="entry name" value="TYROSINASE-LIKE PROTEIN TYR-1-RELATED"/>
    <property type="match status" value="1"/>
</dbReference>
<comment type="caution">
    <text evidence="5">The sequence shown here is derived from an EMBL/GenBank/DDBJ whole genome shotgun (WGS) entry which is preliminary data.</text>
</comment>
<evidence type="ECO:0000313" key="6">
    <source>
        <dbReference type="Proteomes" id="UP000245609"/>
    </source>
</evidence>
<keyword evidence="1" id="KW-0479">Metal-binding</keyword>
<gene>
    <name evidence="5" type="ORF">BB560_007039</name>
</gene>
<dbReference type="InterPro" id="IPR050316">
    <property type="entry name" value="Tyrosinase/Hemocyanin"/>
</dbReference>
<dbReference type="Pfam" id="PF00264">
    <property type="entry name" value="Tyrosinase"/>
    <property type="match status" value="1"/>
</dbReference>
<dbReference type="PANTHER" id="PTHR11474">
    <property type="entry name" value="TYROSINASE FAMILY MEMBER"/>
    <property type="match status" value="1"/>
</dbReference>
<evidence type="ECO:0000256" key="2">
    <source>
        <dbReference type="ARBA" id="ARBA00023008"/>
    </source>
</evidence>
<dbReference type="PRINTS" id="PR00092">
    <property type="entry name" value="TYROSINASE"/>
</dbReference>
<evidence type="ECO:0000256" key="3">
    <source>
        <dbReference type="SAM" id="SignalP"/>
    </source>
</evidence>
<organism evidence="5 6">
    <name type="scientific">Smittium megazygosporum</name>
    <dbReference type="NCBI Taxonomy" id="133381"/>
    <lineage>
        <taxon>Eukaryota</taxon>
        <taxon>Fungi</taxon>
        <taxon>Fungi incertae sedis</taxon>
        <taxon>Zoopagomycota</taxon>
        <taxon>Kickxellomycotina</taxon>
        <taxon>Harpellomycetes</taxon>
        <taxon>Harpellales</taxon>
        <taxon>Legeriomycetaceae</taxon>
        <taxon>Smittium</taxon>
    </lineage>
</organism>
<evidence type="ECO:0000313" key="5">
    <source>
        <dbReference type="EMBL" id="PVU85372.1"/>
    </source>
</evidence>
<dbReference type="Gene3D" id="1.10.1280.10">
    <property type="entry name" value="Di-copper center containing domain from catechol oxidase"/>
    <property type="match status" value="1"/>
</dbReference>
<dbReference type="PROSITE" id="PS00497">
    <property type="entry name" value="TYROSINASE_1"/>
    <property type="match status" value="1"/>
</dbReference>
<dbReference type="InterPro" id="IPR008922">
    <property type="entry name" value="Di-copper_centre_dom_sf"/>
</dbReference>
<dbReference type="OrthoDB" id="6132182at2759"/>
<feature type="chain" id="PRO_5015569631" description="Tyrosinase copper-binding domain-containing protein" evidence="3">
    <location>
        <begin position="23"/>
        <end position="501"/>
    </location>
</feature>
<dbReference type="GO" id="GO:0016491">
    <property type="term" value="F:oxidoreductase activity"/>
    <property type="evidence" value="ECO:0007669"/>
    <property type="project" value="InterPro"/>
</dbReference>
<dbReference type="InterPro" id="IPR002227">
    <property type="entry name" value="Tyrosinase_Cu-bd"/>
</dbReference>
<sequence length="501" mass="56153">MYIPSILLEVLVPLFIFNQILPSVAQTAGRCTSRINTRKEVRTLSQAELTSIQGTINKMHNDGWFNWFSYTHMYYADRIHGTPEFLPWHRYFLREFEKAGQFYDPNFAAPYWDSTVDSANPASSIVFTSGYWGGNGGGSGRCLTSGFQGGWQRMFPNEGCLTRNFDRGNSISPWNSPESVTSTVVSSTNYNSFRNGIEYGIHGAVHNGISGDMSTMQSPNDSIFFLHHGFIDYLWWKWQRASSNNLMSYSGTFNGRPVSNSDRITGFNVPVRDTMVLGYGQMCFSYDNQPLLNKRGTPKNRLSSKKSKVTSYRKLTLNREAELVTDSQEIEKVTQVPTMSLVSLLNSTVLDRFFPGLADGKVSPNEIHMPDAVTQKAVDYANQYLDETSNQVNTTVVPVASTSIVDSLLATADNNCIGCEDSGTNSTSQRKSKNRNLRNAARVVDAPPTPKDLTMPIPARLSDSMLKMFNIDVNEYNQYYSDQVQLVNILNQAGYVSPYIQ</sequence>
<proteinExistence type="predicted"/>
<evidence type="ECO:0000259" key="4">
    <source>
        <dbReference type="PROSITE" id="PS00497"/>
    </source>
</evidence>
<dbReference type="SUPFAM" id="SSF48056">
    <property type="entry name" value="Di-copper centre-containing domain"/>
    <property type="match status" value="1"/>
</dbReference>
<feature type="domain" description="Tyrosinase copper-binding" evidence="4">
    <location>
        <begin position="80"/>
        <end position="97"/>
    </location>
</feature>
<dbReference type="AlphaFoldDB" id="A0A2T9XZ52"/>
<feature type="signal peptide" evidence="3">
    <location>
        <begin position="1"/>
        <end position="22"/>
    </location>
</feature>
<dbReference type="EMBL" id="MBFS01003674">
    <property type="protein sequence ID" value="PVU85372.1"/>
    <property type="molecule type" value="Genomic_DNA"/>
</dbReference>
<protein>
    <recommendedName>
        <fullName evidence="4">Tyrosinase copper-binding domain-containing protein</fullName>
    </recommendedName>
</protein>
<keyword evidence="2" id="KW-0186">Copper</keyword>